<evidence type="ECO:0000256" key="8">
    <source>
        <dbReference type="RuleBase" id="RU000688"/>
    </source>
</evidence>
<dbReference type="AlphaFoldDB" id="A0A7R9Q5B5"/>
<dbReference type="Pfam" id="PF00001">
    <property type="entry name" value="7tm_1"/>
    <property type="match status" value="1"/>
</dbReference>
<dbReference type="GO" id="GO:0004930">
    <property type="term" value="F:G protein-coupled receptor activity"/>
    <property type="evidence" value="ECO:0007669"/>
    <property type="project" value="UniProtKB-KW"/>
</dbReference>
<evidence type="ECO:0000256" key="9">
    <source>
        <dbReference type="SAM" id="MobiDB-lite"/>
    </source>
</evidence>
<dbReference type="SUPFAM" id="SSF81321">
    <property type="entry name" value="Family A G protein-coupled receptor-like"/>
    <property type="match status" value="1"/>
</dbReference>
<evidence type="ECO:0000256" key="2">
    <source>
        <dbReference type="ARBA" id="ARBA00010663"/>
    </source>
</evidence>
<keyword evidence="4 8" id="KW-0812">Transmembrane</keyword>
<feature type="transmembrane region" description="Helical" evidence="10">
    <location>
        <begin position="211"/>
        <end position="229"/>
    </location>
</feature>
<evidence type="ECO:0000256" key="5">
    <source>
        <dbReference type="ARBA" id="ARBA00022989"/>
    </source>
</evidence>
<evidence type="ECO:0000256" key="6">
    <source>
        <dbReference type="ARBA" id="ARBA00023136"/>
    </source>
</evidence>
<comment type="subcellular location">
    <subcellularLocation>
        <location evidence="1">Cell membrane</location>
        <topology evidence="1">Multi-pass membrane protein</topology>
    </subcellularLocation>
</comment>
<dbReference type="Proteomes" id="UP000759131">
    <property type="component" value="Unassembled WGS sequence"/>
</dbReference>
<comment type="similarity">
    <text evidence="2 8">Belongs to the G-protein coupled receptor 1 family.</text>
</comment>
<reference evidence="12" key="1">
    <citation type="submission" date="2020-11" db="EMBL/GenBank/DDBJ databases">
        <authorList>
            <person name="Tran Van P."/>
        </authorList>
    </citation>
    <scope>NUCLEOTIDE SEQUENCE</scope>
</reference>
<organism evidence="12">
    <name type="scientific">Medioppia subpectinata</name>
    <dbReference type="NCBI Taxonomy" id="1979941"/>
    <lineage>
        <taxon>Eukaryota</taxon>
        <taxon>Metazoa</taxon>
        <taxon>Ecdysozoa</taxon>
        <taxon>Arthropoda</taxon>
        <taxon>Chelicerata</taxon>
        <taxon>Arachnida</taxon>
        <taxon>Acari</taxon>
        <taxon>Acariformes</taxon>
        <taxon>Sarcoptiformes</taxon>
        <taxon>Oribatida</taxon>
        <taxon>Brachypylina</taxon>
        <taxon>Oppioidea</taxon>
        <taxon>Oppiidae</taxon>
        <taxon>Medioppia</taxon>
    </lineage>
</organism>
<dbReference type="GO" id="GO:0032870">
    <property type="term" value="P:cellular response to hormone stimulus"/>
    <property type="evidence" value="ECO:0007669"/>
    <property type="project" value="TreeGrafter"/>
</dbReference>
<evidence type="ECO:0000313" key="12">
    <source>
        <dbReference type="EMBL" id="CAD7632164.1"/>
    </source>
</evidence>
<dbReference type="OrthoDB" id="5964776at2759"/>
<sequence length="387" mass="43335">MYHFIHALSYTGSVYILVVISIERYLALVYPLLSRRLLTIRKLKITIIIVWILSAVCCFPRFIIFGTVNIPMDLESRVLCVLKQKTYDAKLYDLLYIILCFVIPLIIITVLYLRICHHLWTSPLPGYTLQANRTSNAGTGSANISANGGALGASTTGANGVKHNNHNNNDSNNQRGDHHHHHHHHRLAGVGNNTALSESSIKLIIERRKKVIKLLITIVLAFALFSAPFHARKLAQHYLDSYDMGSDTAIMFTIFTTLLLYSNSGVNPLIYLIFSRRLRRLMIDVIMRLTNKSTACTITGRRQPDVLFRNSEMSAALPATATIQLRPHTESDSNVSVMARIECSVCGDDKNILFNSSNGSDNNNSDTIDTIHVNIDIEFADSQQTQV</sequence>
<keyword evidence="8" id="KW-0807">Transducer</keyword>
<feature type="transmembrane region" description="Helical" evidence="10">
    <location>
        <begin position="45"/>
        <end position="64"/>
    </location>
</feature>
<name>A0A7R9Q5B5_9ACAR</name>
<evidence type="ECO:0000256" key="4">
    <source>
        <dbReference type="ARBA" id="ARBA00022692"/>
    </source>
</evidence>
<keyword evidence="13" id="KW-1185">Reference proteome</keyword>
<evidence type="ECO:0000256" key="3">
    <source>
        <dbReference type="ARBA" id="ARBA00022475"/>
    </source>
</evidence>
<evidence type="ECO:0000256" key="1">
    <source>
        <dbReference type="ARBA" id="ARBA00004651"/>
    </source>
</evidence>
<feature type="region of interest" description="Disordered" evidence="9">
    <location>
        <begin position="156"/>
        <end position="184"/>
    </location>
</feature>
<dbReference type="PROSITE" id="PS50262">
    <property type="entry name" value="G_PROTEIN_RECEP_F1_2"/>
    <property type="match status" value="1"/>
</dbReference>
<keyword evidence="6 10" id="KW-0472">Membrane</keyword>
<evidence type="ECO:0000313" key="13">
    <source>
        <dbReference type="Proteomes" id="UP000759131"/>
    </source>
</evidence>
<keyword evidence="7 8" id="KW-0675">Receptor</keyword>
<dbReference type="PANTHER" id="PTHR24241">
    <property type="entry name" value="NEUROPEPTIDE RECEPTOR-RELATED G-PROTEIN COUPLED RECEPTOR"/>
    <property type="match status" value="1"/>
</dbReference>
<accession>A0A7R9Q5B5</accession>
<evidence type="ECO:0000256" key="10">
    <source>
        <dbReference type="SAM" id="Phobius"/>
    </source>
</evidence>
<dbReference type="InterPro" id="IPR017452">
    <property type="entry name" value="GPCR_Rhodpsn_7TM"/>
</dbReference>
<proteinExistence type="inferred from homology"/>
<feature type="domain" description="G-protein coupled receptors family 1 profile" evidence="11">
    <location>
        <begin position="1"/>
        <end position="271"/>
    </location>
</feature>
<feature type="transmembrane region" description="Helical" evidence="10">
    <location>
        <begin position="12"/>
        <end position="33"/>
    </location>
</feature>
<protein>
    <recommendedName>
        <fullName evidence="11">G-protein coupled receptors family 1 profile domain-containing protein</fullName>
    </recommendedName>
</protein>
<feature type="transmembrane region" description="Helical" evidence="10">
    <location>
        <begin position="94"/>
        <end position="113"/>
    </location>
</feature>
<feature type="transmembrane region" description="Helical" evidence="10">
    <location>
        <begin position="249"/>
        <end position="274"/>
    </location>
</feature>
<evidence type="ECO:0000256" key="7">
    <source>
        <dbReference type="ARBA" id="ARBA00023170"/>
    </source>
</evidence>
<dbReference type="GO" id="GO:0042277">
    <property type="term" value="F:peptide binding"/>
    <property type="evidence" value="ECO:0007669"/>
    <property type="project" value="TreeGrafter"/>
</dbReference>
<dbReference type="GO" id="GO:0005886">
    <property type="term" value="C:plasma membrane"/>
    <property type="evidence" value="ECO:0007669"/>
    <property type="project" value="UniProtKB-SubCell"/>
</dbReference>
<dbReference type="EMBL" id="CAJPIZ010010522">
    <property type="protein sequence ID" value="CAG2112594.1"/>
    <property type="molecule type" value="Genomic_DNA"/>
</dbReference>
<keyword evidence="3" id="KW-1003">Cell membrane</keyword>
<dbReference type="InterPro" id="IPR000276">
    <property type="entry name" value="GPCR_Rhodpsn"/>
</dbReference>
<dbReference type="PROSITE" id="PS00237">
    <property type="entry name" value="G_PROTEIN_RECEP_F1_1"/>
    <property type="match status" value="1"/>
</dbReference>
<evidence type="ECO:0000259" key="11">
    <source>
        <dbReference type="PROSITE" id="PS50262"/>
    </source>
</evidence>
<keyword evidence="5 10" id="KW-1133">Transmembrane helix</keyword>
<dbReference type="Gene3D" id="1.20.1070.10">
    <property type="entry name" value="Rhodopsin 7-helix transmembrane proteins"/>
    <property type="match status" value="1"/>
</dbReference>
<keyword evidence="8" id="KW-0297">G-protein coupled receptor</keyword>
<gene>
    <name evidence="12" type="ORF">OSB1V03_LOCUS12569</name>
</gene>
<dbReference type="EMBL" id="OC865097">
    <property type="protein sequence ID" value="CAD7632164.1"/>
    <property type="molecule type" value="Genomic_DNA"/>
</dbReference>
<dbReference type="PRINTS" id="PR00237">
    <property type="entry name" value="GPCRRHODOPSN"/>
</dbReference>
<dbReference type="PANTHER" id="PTHR24241:SF194">
    <property type="entry name" value="TRISSIN RECEPTOR"/>
    <property type="match status" value="1"/>
</dbReference>